<dbReference type="Gene3D" id="3.60.21.10">
    <property type="match status" value="1"/>
</dbReference>
<dbReference type="Proteomes" id="UP000186351">
    <property type="component" value="Chromosome"/>
</dbReference>
<protein>
    <submittedName>
        <fullName evidence="3">Metallophosphatase</fullName>
    </submittedName>
</protein>
<evidence type="ECO:0000259" key="2">
    <source>
        <dbReference type="Pfam" id="PF00149"/>
    </source>
</evidence>
<dbReference type="PANTHER" id="PTHR32440:SF11">
    <property type="entry name" value="METALLOPHOSPHOESTERASE DOMAIN-CONTAINING PROTEIN"/>
    <property type="match status" value="1"/>
</dbReference>
<feature type="signal peptide" evidence="1">
    <location>
        <begin position="1"/>
        <end position="19"/>
    </location>
</feature>
<keyword evidence="1" id="KW-0732">Signal</keyword>
<dbReference type="AlphaFoldDB" id="A0A1B1S6D4"/>
<dbReference type="GO" id="GO:0016788">
    <property type="term" value="F:hydrolase activity, acting on ester bonds"/>
    <property type="evidence" value="ECO:0007669"/>
    <property type="project" value="TreeGrafter"/>
</dbReference>
<accession>A0A1B1S6D4</accession>
<name>A0A1B1S6D4_9BACT</name>
<evidence type="ECO:0000256" key="1">
    <source>
        <dbReference type="SAM" id="SignalP"/>
    </source>
</evidence>
<accession>A0A1Z2XFF0</accession>
<dbReference type="OrthoDB" id="9816081at2"/>
<dbReference type="EMBL" id="CP015402">
    <property type="protein sequence ID" value="ANU62355.1"/>
    <property type="molecule type" value="Genomic_DNA"/>
</dbReference>
<sequence>MNLAAVLSVLLAVCGDAFAQPSLRFNSDGTLKIVQFTDTHYKYGKKASHAATEMMDEVLEAENPDFVIITGDLVYSKGVREALPELVEPIVRRGLPWAMVFGNHDEQFDMTLPEMYDAMQVMAGCIMPPRPEGVDSPDYSVSLLGSDGSDRVVGALYCLDSHSGARVPGIGKYAWLTYDQIGWYRGESMMRTQAAGGKPVPSLMFMHIPLQEFSAAHGDPKNFLLGTKGENICHQAANSGMFASIKEMGDVFGVFCGHDHDNDFVTQYAGVMLGYGRYSGGKTVYNHLGKNGARVIVLHEGEPRLDTWVRLRGGDVINTTAFPRAAK</sequence>
<feature type="domain" description="Calcineurin-like phosphoesterase" evidence="2">
    <location>
        <begin position="31"/>
        <end position="261"/>
    </location>
</feature>
<proteinExistence type="predicted"/>
<dbReference type="InterPro" id="IPR029052">
    <property type="entry name" value="Metallo-depent_PP-like"/>
</dbReference>
<dbReference type="STRING" id="1796646.A4V02_00395"/>
<keyword evidence="4" id="KW-1185">Reference proteome</keyword>
<dbReference type="SUPFAM" id="SSF56300">
    <property type="entry name" value="Metallo-dependent phosphatases"/>
    <property type="match status" value="1"/>
</dbReference>
<reference evidence="4" key="1">
    <citation type="submission" date="2016-04" db="EMBL/GenBank/DDBJ databases">
        <title>Complete Genome Sequences of Twelve Strains of a Stable Defined Moderately Diverse Mouse Microbiota 2 (sDMDMm2).</title>
        <authorList>
            <person name="Uchimura Y."/>
            <person name="Wyss M."/>
            <person name="Brugiroux S."/>
            <person name="Limenitakis J.P."/>
            <person name="Stecher B."/>
            <person name="McCoy K.D."/>
            <person name="Macpherson A.J."/>
        </authorList>
    </citation>
    <scope>NUCLEOTIDE SEQUENCE [LARGE SCALE GENOMIC DNA]</scope>
    <source>
        <strain evidence="4">YL27</strain>
    </source>
</reference>
<dbReference type="InterPro" id="IPR004843">
    <property type="entry name" value="Calcineurin-like_PHP"/>
</dbReference>
<evidence type="ECO:0000313" key="4">
    <source>
        <dbReference type="Proteomes" id="UP000186351"/>
    </source>
</evidence>
<dbReference type="Pfam" id="PF00149">
    <property type="entry name" value="Metallophos"/>
    <property type="match status" value="1"/>
</dbReference>
<dbReference type="RefSeq" id="WP_084273891.1">
    <property type="nucleotide sequence ID" value="NZ_CAJTAP010000016.1"/>
</dbReference>
<dbReference type="GO" id="GO:0005737">
    <property type="term" value="C:cytoplasm"/>
    <property type="evidence" value="ECO:0007669"/>
    <property type="project" value="TreeGrafter"/>
</dbReference>
<gene>
    <name evidence="3" type="ORF">A4V02_00395</name>
</gene>
<feature type="chain" id="PRO_5008529196" evidence="1">
    <location>
        <begin position="20"/>
        <end position="327"/>
    </location>
</feature>
<evidence type="ECO:0000313" key="3">
    <source>
        <dbReference type="EMBL" id="ANU62355.1"/>
    </source>
</evidence>
<dbReference type="PANTHER" id="PTHR32440">
    <property type="entry name" value="PHOSPHATASE DCR2-RELATED-RELATED"/>
    <property type="match status" value="1"/>
</dbReference>
<organism evidence="3 4">
    <name type="scientific">Muribaculum intestinale</name>
    <dbReference type="NCBI Taxonomy" id="1796646"/>
    <lineage>
        <taxon>Bacteria</taxon>
        <taxon>Pseudomonadati</taxon>
        <taxon>Bacteroidota</taxon>
        <taxon>Bacteroidia</taxon>
        <taxon>Bacteroidales</taxon>
        <taxon>Muribaculaceae</taxon>
        <taxon>Muribaculum</taxon>
    </lineage>
</organism>
<dbReference type="KEGG" id="pary:A4V02_00395"/>
<dbReference type="CDD" id="cd07383">
    <property type="entry name" value="MPP_Dcr2"/>
    <property type="match status" value="1"/>
</dbReference>